<keyword evidence="7" id="KW-0325">Glycoprotein</keyword>
<dbReference type="SUPFAM" id="SSF51445">
    <property type="entry name" value="(Trans)glycosidases"/>
    <property type="match status" value="1"/>
</dbReference>
<evidence type="ECO:0000256" key="7">
    <source>
        <dbReference type="ARBA" id="ARBA00023180"/>
    </source>
</evidence>
<evidence type="ECO:0000256" key="10">
    <source>
        <dbReference type="RuleBase" id="RU361168"/>
    </source>
</evidence>
<keyword evidence="9 10" id="KW-0326">Glycosidase</keyword>
<dbReference type="GO" id="GO:0004557">
    <property type="term" value="F:alpha-galactosidase activity"/>
    <property type="evidence" value="ECO:0007669"/>
    <property type="project" value="TreeGrafter"/>
</dbReference>
<comment type="caution">
    <text evidence="11">The sequence shown here is derived from an EMBL/GenBank/DDBJ whole genome shotgun (WGS) entry which is preliminary data.</text>
</comment>
<dbReference type="PROSITE" id="PS00512">
    <property type="entry name" value="ALPHA_GALACTOSIDASE"/>
    <property type="match status" value="1"/>
</dbReference>
<dbReference type="PANTHER" id="PTHR11452">
    <property type="entry name" value="ALPHA-GALACTOSIDASE/ALPHA-N-ACETYLGALACTOSAMINIDASE"/>
    <property type="match status" value="1"/>
</dbReference>
<reference evidence="11 12" key="1">
    <citation type="journal article" date="2022" name="Nat. Ecol. Evol.">
        <title>A masculinizing supergene underlies an exaggerated male reproductive morph in a spider.</title>
        <authorList>
            <person name="Hendrickx F."/>
            <person name="De Corte Z."/>
            <person name="Sonet G."/>
            <person name="Van Belleghem S.M."/>
            <person name="Kostlbacher S."/>
            <person name="Vangestel C."/>
        </authorList>
    </citation>
    <scope>NUCLEOTIDE SEQUENCE [LARGE SCALE GENOMIC DNA]</scope>
    <source>
        <strain evidence="11">W744_W776</strain>
    </source>
</reference>
<dbReference type="EMBL" id="JAFNEN010000011">
    <property type="protein sequence ID" value="KAG8200953.1"/>
    <property type="molecule type" value="Genomic_DNA"/>
</dbReference>
<evidence type="ECO:0000256" key="6">
    <source>
        <dbReference type="ARBA" id="ARBA00023157"/>
    </source>
</evidence>
<dbReference type="InterPro" id="IPR017853">
    <property type="entry name" value="GH"/>
</dbReference>
<dbReference type="GO" id="GO:0016139">
    <property type="term" value="P:glycoside catabolic process"/>
    <property type="evidence" value="ECO:0007669"/>
    <property type="project" value="TreeGrafter"/>
</dbReference>
<dbReference type="AlphaFoldDB" id="A0AAV6VXP9"/>
<evidence type="ECO:0000313" key="11">
    <source>
        <dbReference type="EMBL" id="KAG8200953.1"/>
    </source>
</evidence>
<evidence type="ECO:0000256" key="8">
    <source>
        <dbReference type="ARBA" id="ARBA00023228"/>
    </source>
</evidence>
<comment type="subcellular location">
    <subcellularLocation>
        <location evidence="1">Lysosome</location>
    </subcellularLocation>
</comment>
<comment type="similarity">
    <text evidence="2 10">Belongs to the glycosyl hydrolase 27 family.</text>
</comment>
<dbReference type="PANTHER" id="PTHR11452:SF83">
    <property type="entry name" value="ALPHA-GALACTOSIDASE"/>
    <property type="match status" value="1"/>
</dbReference>
<evidence type="ECO:0000313" key="12">
    <source>
        <dbReference type="Proteomes" id="UP000827092"/>
    </source>
</evidence>
<keyword evidence="4 10" id="KW-0378">Hydrolase</keyword>
<accession>A0AAV6VXP9</accession>
<proteinExistence type="inferred from homology"/>
<gene>
    <name evidence="11" type="ORF">JTE90_020591</name>
</gene>
<evidence type="ECO:0000256" key="4">
    <source>
        <dbReference type="ARBA" id="ARBA00022801"/>
    </source>
</evidence>
<evidence type="ECO:0000256" key="2">
    <source>
        <dbReference type="ARBA" id="ARBA00009743"/>
    </source>
</evidence>
<evidence type="ECO:0000256" key="9">
    <source>
        <dbReference type="ARBA" id="ARBA00023295"/>
    </source>
</evidence>
<dbReference type="GO" id="GO:0019377">
    <property type="term" value="P:glycolipid catabolic process"/>
    <property type="evidence" value="ECO:0007669"/>
    <property type="project" value="UniProtKB-ARBA"/>
</dbReference>
<dbReference type="Gene3D" id="3.20.20.70">
    <property type="entry name" value="Aldolase class I"/>
    <property type="match status" value="1"/>
</dbReference>
<keyword evidence="12" id="KW-1185">Reference proteome</keyword>
<comment type="subunit">
    <text evidence="3 10">Homodimer.</text>
</comment>
<sequence length="393" mass="45008">MEQNLSNNFLQLGFKGGGSACTLNNGLALTPPMGWLAWERFKCNTDCENDPDNCISEKLFMRMADVLIKEGYRDAGYLYVNLDDCWMARRRDQKGNLVADPERFPHGIKFLADYMHTKGLRLGIYQNFGLKTCMQYPGIAGHLEKDTKSFADWKVDMVKLDGCFTDPSILNNGYINVGKFLNKTQRPMLYSCSWPYYQLISGKEPHYKLISTHCNMWRNFHDIADSWEVIEGTIKFMGDNQEVLSQHIGPGHWNDPDMLMIGNFHLSHGEARIQMSVWSILPAPLLMSNDLRSIDKESKKILLNKVAISINQDHLGLPGKRVLEIPQLEVWTRPILPVNKKKETSFAVLFINKSKKSKKVVKLVGILQHKSQFWLSWATLGFMAPNLITQELF</sequence>
<keyword evidence="8" id="KW-0458">Lysosome</keyword>
<dbReference type="GO" id="GO:0016020">
    <property type="term" value="C:membrane"/>
    <property type="evidence" value="ECO:0007669"/>
    <property type="project" value="GOC"/>
</dbReference>
<dbReference type="GO" id="GO:0009311">
    <property type="term" value="P:oligosaccharide metabolic process"/>
    <property type="evidence" value="ECO:0007669"/>
    <property type="project" value="TreeGrafter"/>
</dbReference>
<dbReference type="InterPro" id="IPR002241">
    <property type="entry name" value="Glyco_hydro_27"/>
</dbReference>
<dbReference type="Pfam" id="PF16499">
    <property type="entry name" value="Melibiase_2"/>
    <property type="match status" value="1"/>
</dbReference>
<protein>
    <recommendedName>
        <fullName evidence="10">Alpha-galactosidase</fullName>
        <ecNumber evidence="10">3.2.1.-</ecNumber>
    </recommendedName>
</protein>
<dbReference type="Proteomes" id="UP000827092">
    <property type="component" value="Unassembled WGS sequence"/>
</dbReference>
<evidence type="ECO:0000256" key="1">
    <source>
        <dbReference type="ARBA" id="ARBA00004371"/>
    </source>
</evidence>
<keyword evidence="5" id="KW-0443">Lipid metabolism</keyword>
<dbReference type="InterPro" id="IPR000111">
    <property type="entry name" value="Glyco_hydro_27/36_CS"/>
</dbReference>
<dbReference type="CDD" id="cd14792">
    <property type="entry name" value="GH27"/>
    <property type="match status" value="1"/>
</dbReference>
<dbReference type="EC" id="3.2.1.-" evidence="10"/>
<dbReference type="PRINTS" id="PR00740">
    <property type="entry name" value="GLHYDRLASE27"/>
</dbReference>
<dbReference type="FunFam" id="3.20.20.70:FF:000070">
    <property type="entry name" value="Alpha-galactosidase"/>
    <property type="match status" value="1"/>
</dbReference>
<dbReference type="GO" id="GO:0005764">
    <property type="term" value="C:lysosome"/>
    <property type="evidence" value="ECO:0007669"/>
    <property type="project" value="UniProtKB-SubCell"/>
</dbReference>
<dbReference type="InterPro" id="IPR013785">
    <property type="entry name" value="Aldolase_TIM"/>
</dbReference>
<organism evidence="11 12">
    <name type="scientific">Oedothorax gibbosus</name>
    <dbReference type="NCBI Taxonomy" id="931172"/>
    <lineage>
        <taxon>Eukaryota</taxon>
        <taxon>Metazoa</taxon>
        <taxon>Ecdysozoa</taxon>
        <taxon>Arthropoda</taxon>
        <taxon>Chelicerata</taxon>
        <taxon>Arachnida</taxon>
        <taxon>Araneae</taxon>
        <taxon>Araneomorphae</taxon>
        <taxon>Entelegynae</taxon>
        <taxon>Araneoidea</taxon>
        <taxon>Linyphiidae</taxon>
        <taxon>Erigoninae</taxon>
        <taxon>Oedothorax</taxon>
    </lineage>
</organism>
<evidence type="ECO:0000256" key="5">
    <source>
        <dbReference type="ARBA" id="ARBA00023098"/>
    </source>
</evidence>
<name>A0AAV6VXP9_9ARAC</name>
<keyword evidence="6 10" id="KW-1015">Disulfide bond</keyword>
<evidence type="ECO:0000256" key="3">
    <source>
        <dbReference type="ARBA" id="ARBA00011738"/>
    </source>
</evidence>